<dbReference type="Pfam" id="PF00919">
    <property type="entry name" value="UPF0004"/>
    <property type="match status" value="1"/>
</dbReference>
<keyword evidence="9" id="KW-0411">Iron-sulfur</keyword>
<dbReference type="NCBIfam" id="TIGR01574">
    <property type="entry name" value="miaB-methiolase"/>
    <property type="match status" value="1"/>
</dbReference>
<dbReference type="GO" id="GO:0035597">
    <property type="term" value="F:tRNA-2-methylthio-N(6)-dimethylallyladenosine(37) synthase activity"/>
    <property type="evidence" value="ECO:0007669"/>
    <property type="project" value="UniProtKB-EC"/>
</dbReference>
<sequence length="461" mass="50820">MSDRSFHIMTFGCQMNAHDSRWLAGALIARGFAQTSIERARVVILNTCSVREKPEQKVKTAIGRVRAITGGDPEVLVAVTGCVAQQLGQTLFESGCQVRLVAGSDGINGVPEAVERLLDEPRLRLSLLDFTDHYSEREPVGCAIAGQSRPVTHVTVMQGCDNFCAYCIVPYTRGRQKSRAVKAVLDECRAALEMGGAREIMLLGQNVNAFGRDTTGDDDGFADLLARVAALPGLERLRFVTPHPGEMKPVDIESFASVAPLCPRLHLPVQSGSDRVLARMGRAYTRQDFYNLVAALRKARLDLALSTDIIVGFPGETEEDFNDTLETLTDCNFMSAFSFCYSDRPGTRAALFADKIAPERKQERLLRLQALQESLSGRWLEARLLQQTSLLIETRSPRQPCHNEEKVGERTEVLWQGRDPYGALVHVGLPSGRDHTGRMVPVEITKVGRHSLTGRQTGSAW</sequence>
<reference evidence="16 17" key="1">
    <citation type="journal article" date="2020" name="ISME J.">
        <title>Parallel Reductive Genome Evolution in Desulfovibrio Ectosymbionts Independently Acquired by Trichonympha Protists in the Termite Gut.</title>
        <authorList>
            <person name="Takeuchi M."/>
            <person name="Kuwahara H."/>
            <person name="Murakami T."/>
            <person name="Takahashi K."/>
            <person name="Kajitani R."/>
            <person name="Toyoda A."/>
            <person name="Itoh T."/>
            <person name="Ohkuma M."/>
            <person name="Hongoh Y."/>
        </authorList>
    </citation>
    <scope>NUCLEOTIDE SEQUENCE [LARGE SCALE GENOMIC DNA]</scope>
    <source>
        <strain evidence="16">ZnDsv-02</strain>
    </source>
</reference>
<evidence type="ECO:0000256" key="3">
    <source>
        <dbReference type="ARBA" id="ARBA00022485"/>
    </source>
</evidence>
<dbReference type="PANTHER" id="PTHR43020:SF2">
    <property type="entry name" value="MITOCHONDRIAL TRNA METHYLTHIOTRANSFERASE CDK5RAP1"/>
    <property type="match status" value="1"/>
</dbReference>
<dbReference type="SUPFAM" id="SSF102114">
    <property type="entry name" value="Radical SAM enzymes"/>
    <property type="match status" value="1"/>
</dbReference>
<dbReference type="PROSITE" id="PS51449">
    <property type="entry name" value="MTTASE_N"/>
    <property type="match status" value="1"/>
</dbReference>
<keyword evidence="6" id="KW-0949">S-adenosyl-L-methionine</keyword>
<evidence type="ECO:0000259" key="14">
    <source>
        <dbReference type="PROSITE" id="PS51449"/>
    </source>
</evidence>
<proteinExistence type="predicted"/>
<dbReference type="FunFam" id="3.80.30.20:FF:000001">
    <property type="entry name" value="tRNA-2-methylthio-N(6)-dimethylallyladenosine synthase 2"/>
    <property type="match status" value="1"/>
</dbReference>
<keyword evidence="8" id="KW-0408">Iron</keyword>
<evidence type="ECO:0000256" key="4">
    <source>
        <dbReference type="ARBA" id="ARBA00022490"/>
    </source>
</evidence>
<dbReference type="InterPro" id="IPR013848">
    <property type="entry name" value="Methylthiotransferase_N"/>
</dbReference>
<dbReference type="FunFam" id="3.40.50.12160:FF:000003">
    <property type="entry name" value="CDK5 regulatory subunit-associated protein 1"/>
    <property type="match status" value="1"/>
</dbReference>
<evidence type="ECO:0000256" key="13">
    <source>
        <dbReference type="ARBA" id="ARBA00081141"/>
    </source>
</evidence>
<dbReference type="InterPro" id="IPR023404">
    <property type="entry name" value="rSAM_horseshoe"/>
</dbReference>
<dbReference type="Proteomes" id="UP000505077">
    <property type="component" value="Unassembled WGS sequence"/>
</dbReference>
<dbReference type="AlphaFoldDB" id="A0A6L2R543"/>
<dbReference type="Gene3D" id="3.80.30.20">
    <property type="entry name" value="tm_1862 like domain"/>
    <property type="match status" value="1"/>
</dbReference>
<accession>A0A6L2R543</accession>
<dbReference type="EC" id="2.8.4.3" evidence="10"/>
<comment type="function">
    <text evidence="2">Catalyzes the methylthiolation of N6-(dimethylallyl)adenosine (i(6)A), leading to the formation of 2-methylthio-N6-(dimethylallyl)adenosine (ms(2)i(6)A) at position 37 in tRNAs that read codons beginning with uridine.</text>
</comment>
<dbReference type="PROSITE" id="PS51918">
    <property type="entry name" value="RADICAL_SAM"/>
    <property type="match status" value="1"/>
</dbReference>
<evidence type="ECO:0000256" key="1">
    <source>
        <dbReference type="ARBA" id="ARBA00001966"/>
    </source>
</evidence>
<evidence type="ECO:0000313" key="16">
    <source>
        <dbReference type="EMBL" id="GFH62657.1"/>
    </source>
</evidence>
<keyword evidence="4" id="KW-0963">Cytoplasm</keyword>
<evidence type="ECO:0000256" key="5">
    <source>
        <dbReference type="ARBA" id="ARBA00022679"/>
    </source>
</evidence>
<evidence type="ECO:0000256" key="7">
    <source>
        <dbReference type="ARBA" id="ARBA00022723"/>
    </source>
</evidence>
<evidence type="ECO:0000256" key="12">
    <source>
        <dbReference type="ARBA" id="ARBA00080698"/>
    </source>
</evidence>
<dbReference type="Pfam" id="PF04055">
    <property type="entry name" value="Radical_SAM"/>
    <property type="match status" value="1"/>
</dbReference>
<name>A0A6L2R543_9BACT</name>
<dbReference type="PROSITE" id="PS01278">
    <property type="entry name" value="MTTASE_RADICAL"/>
    <property type="match status" value="1"/>
</dbReference>
<evidence type="ECO:0000256" key="9">
    <source>
        <dbReference type="ARBA" id="ARBA00023014"/>
    </source>
</evidence>
<keyword evidence="7" id="KW-0479">Metal-binding</keyword>
<dbReference type="CDD" id="cd01335">
    <property type="entry name" value="Radical_SAM"/>
    <property type="match status" value="1"/>
</dbReference>
<dbReference type="GO" id="GO:0046872">
    <property type="term" value="F:metal ion binding"/>
    <property type="evidence" value="ECO:0007669"/>
    <property type="project" value="UniProtKB-KW"/>
</dbReference>
<organism evidence="16 17">
    <name type="scientific">Candidatus Desulfovibrio kirbyi</name>
    <dbReference type="NCBI Taxonomy" id="2696086"/>
    <lineage>
        <taxon>Bacteria</taxon>
        <taxon>Pseudomonadati</taxon>
        <taxon>Thermodesulfobacteriota</taxon>
        <taxon>Desulfovibrionia</taxon>
        <taxon>Desulfovibrionales</taxon>
        <taxon>Desulfovibrionaceae</taxon>
        <taxon>Desulfovibrio</taxon>
    </lineage>
</organism>
<protein>
    <recommendedName>
        <fullName evidence="11">tRNA-2-methylthio-N(6)-dimethylallyladenosine synthase</fullName>
        <ecNumber evidence="10">2.8.4.3</ecNumber>
    </recommendedName>
    <alternativeName>
        <fullName evidence="13">(Dimethylallyl)adenosine tRNA methylthiotransferase MiaB</fullName>
    </alternativeName>
    <alternativeName>
        <fullName evidence="12">tRNA-i(6)A37 methylthiotransferase</fullName>
    </alternativeName>
</protein>
<keyword evidence="5 16" id="KW-0808">Transferase</keyword>
<evidence type="ECO:0000256" key="6">
    <source>
        <dbReference type="ARBA" id="ARBA00022691"/>
    </source>
</evidence>
<dbReference type="SFLD" id="SFLDS00029">
    <property type="entry name" value="Radical_SAM"/>
    <property type="match status" value="1"/>
</dbReference>
<dbReference type="SFLD" id="SFLDG01061">
    <property type="entry name" value="methylthiotransferase"/>
    <property type="match status" value="1"/>
</dbReference>
<gene>
    <name evidence="16" type="primary">miaB</name>
    <name evidence="16" type="ORF">ZNDK_0428</name>
</gene>
<dbReference type="NCBIfam" id="TIGR00089">
    <property type="entry name" value="MiaB/RimO family radical SAM methylthiotransferase"/>
    <property type="match status" value="1"/>
</dbReference>
<dbReference type="InterPro" id="IPR005839">
    <property type="entry name" value="Methylthiotransferase"/>
</dbReference>
<evidence type="ECO:0000256" key="8">
    <source>
        <dbReference type="ARBA" id="ARBA00023004"/>
    </source>
</evidence>
<dbReference type="InterPro" id="IPR058240">
    <property type="entry name" value="rSAM_sf"/>
</dbReference>
<evidence type="ECO:0000313" key="17">
    <source>
        <dbReference type="Proteomes" id="UP000505077"/>
    </source>
</evidence>
<dbReference type="EMBL" id="BLLL01000003">
    <property type="protein sequence ID" value="GFH62657.1"/>
    <property type="molecule type" value="Genomic_DNA"/>
</dbReference>
<dbReference type="InterPro" id="IPR020612">
    <property type="entry name" value="Methylthiotransferase_CS"/>
</dbReference>
<dbReference type="GO" id="GO:0051539">
    <property type="term" value="F:4 iron, 4 sulfur cluster binding"/>
    <property type="evidence" value="ECO:0007669"/>
    <property type="project" value="UniProtKB-KW"/>
</dbReference>
<dbReference type="SFLD" id="SFLDG01082">
    <property type="entry name" value="B12-binding_domain_containing"/>
    <property type="match status" value="1"/>
</dbReference>
<dbReference type="InterPro" id="IPR038135">
    <property type="entry name" value="Methylthiotransferase_N_sf"/>
</dbReference>
<feature type="domain" description="MTTase N-terminal" evidence="14">
    <location>
        <begin position="4"/>
        <end position="119"/>
    </location>
</feature>
<comment type="cofactor">
    <cofactor evidence="1">
        <name>[4Fe-4S] cluster</name>
        <dbReference type="ChEBI" id="CHEBI:49883"/>
    </cofactor>
</comment>
<dbReference type="GO" id="GO:0005829">
    <property type="term" value="C:cytosol"/>
    <property type="evidence" value="ECO:0007669"/>
    <property type="project" value="TreeGrafter"/>
</dbReference>
<evidence type="ECO:0000256" key="2">
    <source>
        <dbReference type="ARBA" id="ARBA00003234"/>
    </source>
</evidence>
<feature type="domain" description="Radical SAM core" evidence="15">
    <location>
        <begin position="146"/>
        <end position="378"/>
    </location>
</feature>
<dbReference type="PANTHER" id="PTHR43020">
    <property type="entry name" value="CDK5 REGULATORY SUBUNIT-ASSOCIATED PROTEIN 1"/>
    <property type="match status" value="1"/>
</dbReference>
<comment type="caution">
    <text evidence="16">The sequence shown here is derived from an EMBL/GenBank/DDBJ whole genome shotgun (WGS) entry which is preliminary data.</text>
</comment>
<keyword evidence="3" id="KW-0004">4Fe-4S</keyword>
<evidence type="ECO:0000256" key="10">
    <source>
        <dbReference type="ARBA" id="ARBA00033765"/>
    </source>
</evidence>
<dbReference type="InterPro" id="IPR006638">
    <property type="entry name" value="Elp3/MiaA/NifB-like_rSAM"/>
</dbReference>
<dbReference type="InterPro" id="IPR007197">
    <property type="entry name" value="rSAM"/>
</dbReference>
<dbReference type="SMART" id="SM00729">
    <property type="entry name" value="Elp3"/>
    <property type="match status" value="1"/>
</dbReference>
<dbReference type="Gene3D" id="3.40.50.12160">
    <property type="entry name" value="Methylthiotransferase, N-terminal domain"/>
    <property type="match status" value="1"/>
</dbReference>
<evidence type="ECO:0000259" key="15">
    <source>
        <dbReference type="PROSITE" id="PS51918"/>
    </source>
</evidence>
<evidence type="ECO:0000256" key="11">
    <source>
        <dbReference type="ARBA" id="ARBA00068570"/>
    </source>
</evidence>